<reference evidence="1 2" key="1">
    <citation type="submission" date="2017-11" db="EMBL/GenBank/DDBJ databases">
        <title>Complete genome sequence of Herbaspirillum rubrisubalbicans DSM 11543.</title>
        <authorList>
            <person name="Chen M."/>
            <person name="An Q."/>
        </authorList>
    </citation>
    <scope>NUCLEOTIDE SEQUENCE [LARGE SCALE GENOMIC DNA]</scope>
    <source>
        <strain evidence="1 2">DSM 11543</strain>
    </source>
</reference>
<gene>
    <name evidence="1" type="ORF">RC54_11295</name>
</gene>
<evidence type="ECO:0000313" key="1">
    <source>
        <dbReference type="EMBL" id="AYR24380.1"/>
    </source>
</evidence>
<dbReference type="RefSeq" id="WP_058895343.1">
    <property type="nucleotide sequence ID" value="NZ_CP024996.1"/>
</dbReference>
<organism evidence="1 2">
    <name type="scientific">Herbaspirillum rubrisubalbicans</name>
    <dbReference type="NCBI Taxonomy" id="80842"/>
    <lineage>
        <taxon>Bacteria</taxon>
        <taxon>Pseudomonadati</taxon>
        <taxon>Pseudomonadota</taxon>
        <taxon>Betaproteobacteria</taxon>
        <taxon>Burkholderiales</taxon>
        <taxon>Oxalobacteraceae</taxon>
        <taxon>Herbaspirillum</taxon>
    </lineage>
</organism>
<name>A0AAD0XHB9_9BURK</name>
<dbReference type="Proteomes" id="UP000269199">
    <property type="component" value="Chromosome"/>
</dbReference>
<accession>A0AAD0XHB9</accession>
<proteinExistence type="predicted"/>
<sequence>MLIWPLLISFALLAVYAADRAWLRHVNRTDLPLHDPHGYLEITERMTELCHGDRARVDALVARQRRRFPQATQAEVVRLAMRELLEPQSSAHP</sequence>
<protein>
    <submittedName>
        <fullName evidence="1">Uncharacterized protein</fullName>
    </submittedName>
</protein>
<dbReference type="EMBL" id="CP024996">
    <property type="protein sequence ID" value="AYR24380.1"/>
    <property type="molecule type" value="Genomic_DNA"/>
</dbReference>
<dbReference type="AlphaFoldDB" id="A0AAD0XHB9"/>
<evidence type="ECO:0000313" key="2">
    <source>
        <dbReference type="Proteomes" id="UP000269199"/>
    </source>
</evidence>